<keyword evidence="2" id="KW-0238">DNA-binding</keyword>
<evidence type="ECO:0000259" key="1">
    <source>
        <dbReference type="Pfam" id="PF13556"/>
    </source>
</evidence>
<dbReference type="Gene3D" id="1.10.10.2840">
    <property type="entry name" value="PucR C-terminal helix-turn-helix domain"/>
    <property type="match status" value="1"/>
</dbReference>
<proteinExistence type="predicted"/>
<dbReference type="RefSeq" id="WP_204465072.1">
    <property type="nucleotide sequence ID" value="NZ_JAFBCV010000003.1"/>
</dbReference>
<protein>
    <submittedName>
        <fullName evidence="2">DNA-binding PucR family transcriptional regulator</fullName>
    </submittedName>
</protein>
<organism evidence="2 3">
    <name type="scientific">Shouchella xiaoxiensis</name>
    <dbReference type="NCBI Taxonomy" id="766895"/>
    <lineage>
        <taxon>Bacteria</taxon>
        <taxon>Bacillati</taxon>
        <taxon>Bacillota</taxon>
        <taxon>Bacilli</taxon>
        <taxon>Bacillales</taxon>
        <taxon>Bacillaceae</taxon>
        <taxon>Shouchella</taxon>
    </lineage>
</organism>
<dbReference type="Proteomes" id="UP001179280">
    <property type="component" value="Unassembled WGS sequence"/>
</dbReference>
<comment type="caution">
    <text evidence="2">The sequence shown here is derived from an EMBL/GenBank/DDBJ whole genome shotgun (WGS) entry which is preliminary data.</text>
</comment>
<keyword evidence="3" id="KW-1185">Reference proteome</keyword>
<gene>
    <name evidence="2" type="ORF">JOC54_001182</name>
</gene>
<dbReference type="PANTHER" id="PTHR33744:SF15">
    <property type="entry name" value="CARBOHYDRATE DIACID REGULATOR"/>
    <property type="match status" value="1"/>
</dbReference>
<name>A0ABS2SR35_9BACI</name>
<dbReference type="SUPFAM" id="SSF46689">
    <property type="entry name" value="Homeodomain-like"/>
    <property type="match status" value="1"/>
</dbReference>
<dbReference type="Pfam" id="PF13556">
    <property type="entry name" value="HTH_30"/>
    <property type="match status" value="1"/>
</dbReference>
<evidence type="ECO:0000313" key="2">
    <source>
        <dbReference type="EMBL" id="MBM7837951.1"/>
    </source>
</evidence>
<sequence>MEELLRKSFEHALWVNGDSLEHRWVLQHNQSMLYLNRSKLTEREQLLLSLFLSESASVPPPQTLIEKQWHAFLYGEGTIPDEHTLFTAVHFHLEQSLDDVLSFREAVLASFPTQTTIIWKTPVNGMFLFKMEDEFLDLQAIVELIEADFYTGVQLFLGVPTKGLRLKEALTFEGELFLRRLNQRAGQTVFNASEAGLAELTAGIPIELFKKMQSHFFPNDILNDRELIKTIQVFLKNNMNMSQTAKELHLHRNSLQYRLDKFSTQTGIDVRVFYQSALTALLLAKK</sequence>
<dbReference type="InterPro" id="IPR025736">
    <property type="entry name" value="PucR_C-HTH_dom"/>
</dbReference>
<dbReference type="InterPro" id="IPR042070">
    <property type="entry name" value="PucR_C-HTH_sf"/>
</dbReference>
<dbReference type="GO" id="GO:0003677">
    <property type="term" value="F:DNA binding"/>
    <property type="evidence" value="ECO:0007669"/>
    <property type="project" value="UniProtKB-KW"/>
</dbReference>
<dbReference type="EMBL" id="JAFBCV010000003">
    <property type="protein sequence ID" value="MBM7837951.1"/>
    <property type="molecule type" value="Genomic_DNA"/>
</dbReference>
<dbReference type="InterPro" id="IPR009057">
    <property type="entry name" value="Homeodomain-like_sf"/>
</dbReference>
<accession>A0ABS2SR35</accession>
<feature type="domain" description="PucR C-terminal helix-turn-helix" evidence="1">
    <location>
        <begin position="227"/>
        <end position="276"/>
    </location>
</feature>
<reference evidence="2" key="1">
    <citation type="submission" date="2021-01" db="EMBL/GenBank/DDBJ databases">
        <title>Genomic Encyclopedia of Type Strains, Phase IV (KMG-IV): sequencing the most valuable type-strain genomes for metagenomic binning, comparative biology and taxonomic classification.</title>
        <authorList>
            <person name="Goeker M."/>
        </authorList>
    </citation>
    <scope>NUCLEOTIDE SEQUENCE</scope>
    <source>
        <strain evidence="2">DSM 21943</strain>
    </source>
</reference>
<dbReference type="InterPro" id="IPR051448">
    <property type="entry name" value="CdaR-like_regulators"/>
</dbReference>
<evidence type="ECO:0000313" key="3">
    <source>
        <dbReference type="Proteomes" id="UP001179280"/>
    </source>
</evidence>
<dbReference type="PANTHER" id="PTHR33744">
    <property type="entry name" value="CARBOHYDRATE DIACID REGULATOR"/>
    <property type="match status" value="1"/>
</dbReference>